<feature type="non-terminal residue" evidence="2">
    <location>
        <position position="1"/>
    </location>
</feature>
<proteinExistence type="predicted"/>
<dbReference type="Pfam" id="PF13843">
    <property type="entry name" value="DDE_Tnp_1_7"/>
    <property type="match status" value="1"/>
</dbReference>
<evidence type="ECO:0000259" key="1">
    <source>
        <dbReference type="Pfam" id="PF13843"/>
    </source>
</evidence>
<name>A0A1B6ED68_9HEMI</name>
<evidence type="ECO:0000313" key="2">
    <source>
        <dbReference type="EMBL" id="JAS35871.1"/>
    </source>
</evidence>
<dbReference type="InterPro" id="IPR029526">
    <property type="entry name" value="PGBD"/>
</dbReference>
<accession>A0A1B6ED68</accession>
<dbReference type="EMBL" id="GEDC01001427">
    <property type="protein sequence ID" value="JAS35871.1"/>
    <property type="molecule type" value="Transcribed_RNA"/>
</dbReference>
<protein>
    <recommendedName>
        <fullName evidence="1">PiggyBac transposable element-derived protein domain-containing protein</fullName>
    </recommendedName>
</protein>
<sequence length="124" mass="14810">QIDLKSEFRLRAPGGTNLPARNSPPIQYFYMFFTNFIWNMMTTETNTYANNKIDRMRNAGTLSPYSRISRWCDVVMDDMKAYIALPYKYGTQFKKQLQNLLVYQDITEIQFFFYNHVSKQIPNY</sequence>
<feature type="domain" description="PiggyBac transposable element-derived protein" evidence="1">
    <location>
        <begin position="25"/>
        <end position="97"/>
    </location>
</feature>
<reference evidence="2" key="1">
    <citation type="submission" date="2015-12" db="EMBL/GenBank/DDBJ databases">
        <title>De novo transcriptome assembly of four potential Pierce s Disease insect vectors from Arizona vineyards.</title>
        <authorList>
            <person name="Tassone E.E."/>
        </authorList>
    </citation>
    <scope>NUCLEOTIDE SEQUENCE</scope>
</reference>
<organism evidence="2">
    <name type="scientific">Clastoptera arizonana</name>
    <name type="common">Arizona spittle bug</name>
    <dbReference type="NCBI Taxonomy" id="38151"/>
    <lineage>
        <taxon>Eukaryota</taxon>
        <taxon>Metazoa</taxon>
        <taxon>Ecdysozoa</taxon>
        <taxon>Arthropoda</taxon>
        <taxon>Hexapoda</taxon>
        <taxon>Insecta</taxon>
        <taxon>Pterygota</taxon>
        <taxon>Neoptera</taxon>
        <taxon>Paraneoptera</taxon>
        <taxon>Hemiptera</taxon>
        <taxon>Auchenorrhyncha</taxon>
        <taxon>Cercopoidea</taxon>
        <taxon>Clastopteridae</taxon>
        <taxon>Clastoptera</taxon>
    </lineage>
</organism>
<dbReference type="AlphaFoldDB" id="A0A1B6ED68"/>
<gene>
    <name evidence="2" type="ORF">g.2345</name>
</gene>